<gene>
    <name evidence="1" type="ORF">F4V91_32390</name>
</gene>
<dbReference type="Proteomes" id="UP000386575">
    <property type="component" value="Unassembled WGS sequence"/>
</dbReference>
<protein>
    <submittedName>
        <fullName evidence="1">Uncharacterized protein</fullName>
    </submittedName>
</protein>
<organism evidence="1 2">
    <name type="scientific">Neorhizobium galegae</name>
    <name type="common">Rhizobium galegae</name>
    <dbReference type="NCBI Taxonomy" id="399"/>
    <lineage>
        <taxon>Bacteria</taxon>
        <taxon>Pseudomonadati</taxon>
        <taxon>Pseudomonadota</taxon>
        <taxon>Alphaproteobacteria</taxon>
        <taxon>Hyphomicrobiales</taxon>
        <taxon>Rhizobiaceae</taxon>
        <taxon>Rhizobium/Agrobacterium group</taxon>
        <taxon>Neorhizobium</taxon>
    </lineage>
</organism>
<comment type="caution">
    <text evidence="1">The sequence shown here is derived from an EMBL/GenBank/DDBJ whole genome shotgun (WGS) entry which is preliminary data.</text>
</comment>
<dbReference type="RefSeq" id="WP_151047549.1">
    <property type="nucleotide sequence ID" value="NZ_VZUL01000005.1"/>
</dbReference>
<reference evidence="1 2" key="1">
    <citation type="submission" date="2019-09" db="EMBL/GenBank/DDBJ databases">
        <title>Genome sequencing of Ng87 strain.</title>
        <authorList>
            <person name="Karasev E.S."/>
            <person name="Andronov E."/>
        </authorList>
    </citation>
    <scope>NUCLEOTIDE SEQUENCE [LARGE SCALE GENOMIC DNA]</scope>
    <source>
        <strain evidence="1 2">Ng87</strain>
    </source>
</reference>
<name>A0A6A1TG82_NEOGA</name>
<accession>A0A6A1TG82</accession>
<dbReference type="AlphaFoldDB" id="A0A6A1TG82"/>
<proteinExistence type="predicted"/>
<evidence type="ECO:0000313" key="1">
    <source>
        <dbReference type="EMBL" id="KAB1082360.1"/>
    </source>
</evidence>
<sequence length="93" mass="9971">MAGYSEQAFPLQVVDIDHEGDEISCGLDGITSVGGRPHVVFWHGGEAQTFATVMNVAIVSSNGKPLLAGELCKNFEAPRDVDGVVRFEVLRPD</sequence>
<evidence type="ECO:0000313" key="2">
    <source>
        <dbReference type="Proteomes" id="UP000386575"/>
    </source>
</evidence>
<dbReference type="EMBL" id="VZUL01000005">
    <property type="protein sequence ID" value="KAB1082360.1"/>
    <property type="molecule type" value="Genomic_DNA"/>
</dbReference>